<dbReference type="Gene3D" id="3.40.190.170">
    <property type="entry name" value="Bacterial extracellular solute-binding protein, family 7"/>
    <property type="match status" value="1"/>
</dbReference>
<evidence type="ECO:0000313" key="4">
    <source>
        <dbReference type="EMBL" id="OAD40643.1"/>
    </source>
</evidence>
<dbReference type="EMBL" id="CP017476">
    <property type="protein sequence ID" value="AOW15439.1"/>
    <property type="molecule type" value="Genomic_DNA"/>
</dbReference>
<evidence type="ECO:0000313" key="5">
    <source>
        <dbReference type="Proteomes" id="UP000185657"/>
    </source>
</evidence>
<organism evidence="3 6">
    <name type="scientific">Hydrogenophaga crassostreae</name>
    <dbReference type="NCBI Taxonomy" id="1763535"/>
    <lineage>
        <taxon>Bacteria</taxon>
        <taxon>Pseudomonadati</taxon>
        <taxon>Pseudomonadota</taxon>
        <taxon>Betaproteobacteria</taxon>
        <taxon>Burkholderiales</taxon>
        <taxon>Comamonadaceae</taxon>
        <taxon>Hydrogenophaga</taxon>
    </lineage>
</organism>
<feature type="signal peptide" evidence="2">
    <location>
        <begin position="1"/>
        <end position="25"/>
    </location>
</feature>
<dbReference type="CDD" id="cd13603">
    <property type="entry name" value="PBP2_TRAP_Siap_TeaA_like"/>
    <property type="match status" value="1"/>
</dbReference>
<dbReference type="RefSeq" id="WP_066093629.1">
    <property type="nucleotide sequence ID" value="NZ_CP017476.1"/>
</dbReference>
<evidence type="ECO:0000256" key="1">
    <source>
        <dbReference type="ARBA" id="ARBA00022729"/>
    </source>
</evidence>
<proteinExistence type="predicted"/>
<dbReference type="AlphaFoldDB" id="A0A167HB97"/>
<dbReference type="KEGG" id="hyl:LPB072_06685"/>
<gene>
    <name evidence="3" type="ORF">LPB072_06685</name>
    <name evidence="4" type="ORF">LPB72_16170</name>
</gene>
<evidence type="ECO:0000313" key="3">
    <source>
        <dbReference type="EMBL" id="AOW15439.1"/>
    </source>
</evidence>
<dbReference type="InterPro" id="IPR038404">
    <property type="entry name" value="TRAP_DctP_sf"/>
</dbReference>
<feature type="chain" id="PRO_5044549577" evidence="2">
    <location>
        <begin position="26"/>
        <end position="329"/>
    </location>
</feature>
<name>A0A167HB97_9BURK</name>
<keyword evidence="1 2" id="KW-0732">Signal</keyword>
<dbReference type="PANTHER" id="PTHR33376:SF4">
    <property type="entry name" value="SIALIC ACID-BINDING PERIPLASMIC PROTEIN SIAP"/>
    <property type="match status" value="1"/>
</dbReference>
<dbReference type="Proteomes" id="UP000185680">
    <property type="component" value="Chromosome"/>
</dbReference>
<dbReference type="EMBL" id="LVWD01000030">
    <property type="protein sequence ID" value="OAD40643.1"/>
    <property type="molecule type" value="Genomic_DNA"/>
</dbReference>
<sequence>MMVINKFFRGAVLVAGCMAASLASAQVKIALDTPPDVNKSGSYAWVNAFTSHLNANGMKTRELPRGSVGEEAELFDQISTGLLEMALSDVKSIGKVDPLIYGVRLPYIFDDVPHMDRVLEKGKVFEKVNAQLAKTDSMVLALVPIGPQSGIITTKQTVRTPADMANLRMRALDDAQIELYKAWGSTGTIVQWKEVPAGLQTGVIDGYLNTANVPVLFGQTDFVKHFTDAGVIVAQRAVMASKTWYDRLSAKDRATVNEAVKKANAVNRAWVATQAESSLKDLEKAGVTVIRLNKAEREPFRKLSRATYNSGLMSPESVKFWVDAAEAAR</sequence>
<reference evidence="3 6" key="2">
    <citation type="submission" date="2016-10" db="EMBL/GenBank/DDBJ databases">
        <title>Hydorgenophaga sp. LPB0072 isolated from gastropod.</title>
        <authorList>
            <person name="Kim E."/>
            <person name="Yi H."/>
        </authorList>
    </citation>
    <scope>NUCLEOTIDE SEQUENCE [LARGE SCALE GENOMIC DNA]</scope>
    <source>
        <strain evidence="3 6">LPB0072</strain>
    </source>
</reference>
<keyword evidence="5" id="KW-1185">Reference proteome</keyword>
<dbReference type="PANTHER" id="PTHR33376">
    <property type="match status" value="1"/>
</dbReference>
<dbReference type="InterPro" id="IPR018389">
    <property type="entry name" value="DctP_fam"/>
</dbReference>
<dbReference type="Pfam" id="PF03480">
    <property type="entry name" value="DctP"/>
    <property type="match status" value="1"/>
</dbReference>
<protein>
    <submittedName>
        <fullName evidence="3">C4-dicarboxylate ABC transporter substrate-binding protein</fullName>
    </submittedName>
</protein>
<dbReference type="Proteomes" id="UP000185657">
    <property type="component" value="Unassembled WGS sequence"/>
</dbReference>
<accession>A0A167HB97</accession>
<dbReference type="NCBIfam" id="NF037995">
    <property type="entry name" value="TRAP_S1"/>
    <property type="match status" value="1"/>
</dbReference>
<evidence type="ECO:0000313" key="6">
    <source>
        <dbReference type="Proteomes" id="UP000185680"/>
    </source>
</evidence>
<reference evidence="4 5" key="1">
    <citation type="submission" date="2016-02" db="EMBL/GenBank/DDBJ databases">
        <title>Draft genome sequence of Hydrogenophaga sp. LPB0072.</title>
        <authorList>
            <person name="Shin S.-K."/>
            <person name="Yi H."/>
        </authorList>
    </citation>
    <scope>NUCLEOTIDE SEQUENCE [LARGE SCALE GENOMIC DNA]</scope>
    <source>
        <strain evidence="4 5">LPB0072</strain>
    </source>
</reference>
<dbReference type="STRING" id="1763535.LPB072_06685"/>
<dbReference type="GO" id="GO:0055085">
    <property type="term" value="P:transmembrane transport"/>
    <property type="evidence" value="ECO:0007669"/>
    <property type="project" value="InterPro"/>
</dbReference>
<evidence type="ECO:0000256" key="2">
    <source>
        <dbReference type="SAM" id="SignalP"/>
    </source>
</evidence>